<reference evidence="2" key="2">
    <citation type="submission" date="2012-06" db="EMBL/GenBank/DDBJ databases">
        <authorList>
            <person name="Yu Y."/>
            <person name="Currie J."/>
            <person name="Lomeli R."/>
            <person name="Angelova A."/>
            <person name="Collura K."/>
            <person name="Wissotski M."/>
            <person name="Campos D."/>
            <person name="Kudrna D."/>
            <person name="Golser W."/>
            <person name="Ashely E."/>
            <person name="Descour A."/>
            <person name="Fernandes J."/>
            <person name="Soderlund C."/>
            <person name="Walbot V."/>
        </authorList>
    </citation>
    <scope>NUCLEOTIDE SEQUENCE</scope>
    <source>
        <strain evidence="2">B73</strain>
    </source>
</reference>
<dbReference type="EMBL" id="BT085438">
    <property type="protein sequence ID" value="ACR35791.1"/>
    <property type="molecule type" value="mRNA"/>
</dbReference>
<name>C4J3P1_MAIZE</name>
<organism evidence="2">
    <name type="scientific">Zea mays</name>
    <name type="common">Maize</name>
    <dbReference type="NCBI Taxonomy" id="4577"/>
    <lineage>
        <taxon>Eukaryota</taxon>
        <taxon>Viridiplantae</taxon>
        <taxon>Streptophyta</taxon>
        <taxon>Embryophyta</taxon>
        <taxon>Tracheophyta</taxon>
        <taxon>Spermatophyta</taxon>
        <taxon>Magnoliopsida</taxon>
        <taxon>Liliopsida</taxon>
        <taxon>Poales</taxon>
        <taxon>Poaceae</taxon>
        <taxon>PACMAD clade</taxon>
        <taxon>Panicoideae</taxon>
        <taxon>Andropogonodae</taxon>
        <taxon>Andropogoneae</taxon>
        <taxon>Tripsacinae</taxon>
        <taxon>Zea</taxon>
    </lineage>
</organism>
<dbReference type="AlphaFoldDB" id="C4J3P1"/>
<evidence type="ECO:0000256" key="1">
    <source>
        <dbReference type="SAM" id="MobiDB-lite"/>
    </source>
</evidence>
<feature type="region of interest" description="Disordered" evidence="1">
    <location>
        <begin position="23"/>
        <end position="46"/>
    </location>
</feature>
<proteinExistence type="evidence at transcript level"/>
<evidence type="ECO:0000313" key="2">
    <source>
        <dbReference type="EMBL" id="ACR35791.1"/>
    </source>
</evidence>
<sequence length="134" mass="14770">MAKLTLSSSTRYGRRCTCSRHVANGARKHGRGRKQPYSTRYTSRGRRRRLSFATPAARMTAMSTWTGRAAPRLPTTSSMLNAGHARRSAAATIDATATMARNLFTKAAYQGLRSLAIVACLARVYGERSLVRYV</sequence>
<reference evidence="2" key="1">
    <citation type="journal article" date="2009" name="PLoS Genet.">
        <title>Sequencing, mapping, and analysis of 27,455 maize full-length cDNAs.</title>
        <authorList>
            <person name="Soderlund C."/>
            <person name="Descour A."/>
            <person name="Kudrna D."/>
            <person name="Bomhoff M."/>
            <person name="Boyd L."/>
            <person name="Currie J."/>
            <person name="Angelova A."/>
            <person name="Collura K."/>
            <person name="Wissotski M."/>
            <person name="Ashley E."/>
            <person name="Morrow D."/>
            <person name="Fernandes J."/>
            <person name="Walbot V."/>
            <person name="Yu Y."/>
        </authorList>
    </citation>
    <scope>NUCLEOTIDE SEQUENCE</scope>
    <source>
        <strain evidence="2">B73</strain>
    </source>
</reference>
<accession>C4J3P1</accession>
<protein>
    <submittedName>
        <fullName evidence="2">Uncharacterized protein</fullName>
    </submittedName>
</protein>